<dbReference type="PANTHER" id="PTHR37953:SF1">
    <property type="entry name" value="UPF0127 PROTEIN MJ1496"/>
    <property type="match status" value="1"/>
</dbReference>
<evidence type="ECO:0000313" key="2">
    <source>
        <dbReference type="EMBL" id="OGF18388.1"/>
    </source>
</evidence>
<sequence length="147" mass="16606">MKLIILLPLTLSLMTAGCGNIISQNKNPSVCWADSCFQVELARNAEERAQGLMNRPRLDQDAGMLFIFPQKKFYSFWMKNTLIPLDIVWLDENKRVVDVSRQAQPCRQDPCPLITSRQPAQFVLEINAGLADKNGLKVGDLLSWSLN</sequence>
<feature type="signal peptide" evidence="1">
    <location>
        <begin position="1"/>
        <end position="18"/>
    </location>
</feature>
<dbReference type="Proteomes" id="UP000178682">
    <property type="component" value="Unassembled WGS sequence"/>
</dbReference>
<dbReference type="EMBL" id="MFFX01000050">
    <property type="protein sequence ID" value="OGF18388.1"/>
    <property type="molecule type" value="Genomic_DNA"/>
</dbReference>
<reference evidence="2 3" key="1">
    <citation type="journal article" date="2016" name="Nat. Commun.">
        <title>Thousands of microbial genomes shed light on interconnected biogeochemical processes in an aquifer system.</title>
        <authorList>
            <person name="Anantharaman K."/>
            <person name="Brown C.T."/>
            <person name="Hug L.A."/>
            <person name="Sharon I."/>
            <person name="Castelle C.J."/>
            <person name="Probst A.J."/>
            <person name="Thomas B.C."/>
            <person name="Singh A."/>
            <person name="Wilkins M.J."/>
            <person name="Karaoz U."/>
            <person name="Brodie E.L."/>
            <person name="Williams K.H."/>
            <person name="Hubbard S.S."/>
            <person name="Banfield J.F."/>
        </authorList>
    </citation>
    <scope>NUCLEOTIDE SEQUENCE [LARGE SCALE GENOMIC DNA]</scope>
</reference>
<evidence type="ECO:0008006" key="4">
    <source>
        <dbReference type="Google" id="ProtNLM"/>
    </source>
</evidence>
<dbReference type="AlphaFoldDB" id="A0A1F5RVG6"/>
<evidence type="ECO:0000256" key="1">
    <source>
        <dbReference type="SAM" id="SignalP"/>
    </source>
</evidence>
<dbReference type="InterPro" id="IPR038695">
    <property type="entry name" value="Saro_0823-like_sf"/>
</dbReference>
<protein>
    <recommendedName>
        <fullName evidence="4">ACR family protein</fullName>
    </recommendedName>
</protein>
<evidence type="ECO:0000313" key="3">
    <source>
        <dbReference type="Proteomes" id="UP000178682"/>
    </source>
</evidence>
<comment type="caution">
    <text evidence="2">The sequence shown here is derived from an EMBL/GenBank/DDBJ whole genome shotgun (WGS) entry which is preliminary data.</text>
</comment>
<feature type="chain" id="PRO_5009521069" description="ACR family protein" evidence="1">
    <location>
        <begin position="19"/>
        <end position="147"/>
    </location>
</feature>
<dbReference type="Pfam" id="PF02643">
    <property type="entry name" value="DUF192"/>
    <property type="match status" value="1"/>
</dbReference>
<dbReference type="InterPro" id="IPR003795">
    <property type="entry name" value="DUF192"/>
</dbReference>
<dbReference type="PROSITE" id="PS51257">
    <property type="entry name" value="PROKAR_LIPOPROTEIN"/>
    <property type="match status" value="1"/>
</dbReference>
<keyword evidence="1" id="KW-0732">Signal</keyword>
<gene>
    <name evidence="2" type="ORF">A3G56_01935</name>
</gene>
<name>A0A1F5RVG6_9BACT</name>
<organism evidence="2 3">
    <name type="scientific">Candidatus Falkowbacteria bacterium RIFCSPLOWO2_12_FULL_45_10</name>
    <dbReference type="NCBI Taxonomy" id="1797990"/>
    <lineage>
        <taxon>Bacteria</taxon>
        <taxon>Candidatus Falkowiibacteriota</taxon>
    </lineage>
</organism>
<dbReference type="PANTHER" id="PTHR37953">
    <property type="entry name" value="UPF0127 PROTEIN MJ1496"/>
    <property type="match status" value="1"/>
</dbReference>
<proteinExistence type="predicted"/>
<dbReference type="Gene3D" id="2.60.120.1140">
    <property type="entry name" value="Protein of unknown function DUF192"/>
    <property type="match status" value="1"/>
</dbReference>
<accession>A0A1F5RVG6</accession>